<comment type="caution">
    <text evidence="1">The sequence shown here is derived from an EMBL/GenBank/DDBJ whole genome shotgun (WGS) entry which is preliminary data.</text>
</comment>
<evidence type="ECO:0000313" key="2">
    <source>
        <dbReference type="Proteomes" id="UP000299102"/>
    </source>
</evidence>
<organism evidence="1 2">
    <name type="scientific">Eumeta variegata</name>
    <name type="common">Bagworm moth</name>
    <name type="synonym">Eumeta japonica</name>
    <dbReference type="NCBI Taxonomy" id="151549"/>
    <lineage>
        <taxon>Eukaryota</taxon>
        <taxon>Metazoa</taxon>
        <taxon>Ecdysozoa</taxon>
        <taxon>Arthropoda</taxon>
        <taxon>Hexapoda</taxon>
        <taxon>Insecta</taxon>
        <taxon>Pterygota</taxon>
        <taxon>Neoptera</taxon>
        <taxon>Endopterygota</taxon>
        <taxon>Lepidoptera</taxon>
        <taxon>Glossata</taxon>
        <taxon>Ditrysia</taxon>
        <taxon>Tineoidea</taxon>
        <taxon>Psychidae</taxon>
        <taxon>Oiketicinae</taxon>
        <taxon>Eumeta</taxon>
    </lineage>
</organism>
<accession>A0A4C2A3F1</accession>
<dbReference type="AlphaFoldDB" id="A0A4C2A3F1"/>
<sequence>MSNALGDGNVCGGVVRRRDVEARAHSGLKARRSDNLIAAGSARPNKRPSIQAVFRKQANKYLQYYNTKLETARKLVVSSGYGSCAGKVRPTICTSDRTKVWWIRRKHENEPTGPVRYHILTDYRRDITVSTSAVRAMSQNSGGPLPYLSLHSPLSISPQSDILPRD</sequence>
<evidence type="ECO:0000313" key="1">
    <source>
        <dbReference type="EMBL" id="GBP93437.1"/>
    </source>
</evidence>
<dbReference type="Proteomes" id="UP000299102">
    <property type="component" value="Unassembled WGS sequence"/>
</dbReference>
<protein>
    <submittedName>
        <fullName evidence="1">Uncharacterized protein</fullName>
    </submittedName>
</protein>
<proteinExistence type="predicted"/>
<name>A0A4C2A3F1_EUMVA</name>
<gene>
    <name evidence="1" type="ORF">EVAR_63813_1</name>
</gene>
<reference evidence="1 2" key="1">
    <citation type="journal article" date="2019" name="Commun. Biol.">
        <title>The bagworm genome reveals a unique fibroin gene that provides high tensile strength.</title>
        <authorList>
            <person name="Kono N."/>
            <person name="Nakamura H."/>
            <person name="Ohtoshi R."/>
            <person name="Tomita M."/>
            <person name="Numata K."/>
            <person name="Arakawa K."/>
        </authorList>
    </citation>
    <scope>NUCLEOTIDE SEQUENCE [LARGE SCALE GENOMIC DNA]</scope>
</reference>
<dbReference type="EMBL" id="BGZK01002376">
    <property type="protein sequence ID" value="GBP93437.1"/>
    <property type="molecule type" value="Genomic_DNA"/>
</dbReference>
<keyword evidence="2" id="KW-1185">Reference proteome</keyword>